<name>A0A7G5FEL6_9CORY</name>
<dbReference type="Proteomes" id="UP000515570">
    <property type="component" value="Chromosome"/>
</dbReference>
<dbReference type="RefSeq" id="WP_182385864.1">
    <property type="nucleotide sequence ID" value="NZ_CP059833.1"/>
</dbReference>
<accession>A0A7G5FEL6</accession>
<proteinExistence type="predicted"/>
<dbReference type="AlphaFoldDB" id="A0A7G5FEL6"/>
<dbReference type="EMBL" id="CP059833">
    <property type="protein sequence ID" value="QMV85057.1"/>
    <property type="molecule type" value="Genomic_DNA"/>
</dbReference>
<evidence type="ECO:0000313" key="1">
    <source>
        <dbReference type="EMBL" id="QMV85057.1"/>
    </source>
</evidence>
<gene>
    <name evidence="1" type="ORF">HW450_12105</name>
</gene>
<keyword evidence="2" id="KW-1185">Reference proteome</keyword>
<organism evidence="1 2">
    <name type="scientific">Corynebacterium hindlerae</name>
    <dbReference type="NCBI Taxonomy" id="699041"/>
    <lineage>
        <taxon>Bacteria</taxon>
        <taxon>Bacillati</taxon>
        <taxon>Actinomycetota</taxon>
        <taxon>Actinomycetes</taxon>
        <taxon>Mycobacteriales</taxon>
        <taxon>Corynebacteriaceae</taxon>
        <taxon>Corynebacterium</taxon>
    </lineage>
</organism>
<reference evidence="1 2" key="1">
    <citation type="submission" date="2020-07" db="EMBL/GenBank/DDBJ databases">
        <title>non toxigenic Corynebacterium sp. nov from a clinical source.</title>
        <authorList>
            <person name="Bernier A.-M."/>
            <person name="Bernard K."/>
        </authorList>
    </citation>
    <scope>NUCLEOTIDE SEQUENCE [LARGE SCALE GENOMIC DNA]</scope>
    <source>
        <strain evidence="2">NML 93-0612</strain>
    </source>
</reference>
<evidence type="ECO:0000313" key="2">
    <source>
        <dbReference type="Proteomes" id="UP000515570"/>
    </source>
</evidence>
<sequence>MSLKPTLWVTLLLDHMEHGGVDEDPTVRASLSTRITQPQQGFTVLYKRRHDYSLFFVA</sequence>
<protein>
    <submittedName>
        <fullName evidence="1">Uncharacterized protein</fullName>
    </submittedName>
</protein>